<evidence type="ECO:0000256" key="1">
    <source>
        <dbReference type="PROSITE-ProRule" id="PRU00283"/>
    </source>
</evidence>
<feature type="compositionally biased region" description="Basic and acidic residues" evidence="3">
    <location>
        <begin position="526"/>
        <end position="535"/>
    </location>
</feature>
<sequence length="624" mass="67903">MADRRGFRVLLRVRPPAAEASVLVADDAALEIADGLLLDPDTGRVAWTKHGATKSLGLDGVYPPGAPLVSVFSRVEDSVDAVVGGHDCSIVAYGQKGSGKTFTMSGGTVAIDDQSEPVEELGLVRRSIHALFSRLEAMPEVTFDIQCSCLEIANEKVYDLLAGAAAHAVQSPPRRTLSRARHRRTLWNVHARPTHDTPDLPVLSQPSGAVVVDGLSSHRTATRDEVLDIFQQVAGTQTKRTTHGHLVFILALQRGPEGPPARLFFVDLAGFEAAPEEHTPEASAAHKSLANLAQCVHALAQRRPADSPRHVPYRGSVLTRLLQPTLENARHTTFVLTVTPAAAAFDTTCTTLRLAERLKGIVGDARRRDILPPAPVEAQLLALQLENDRYKGQLEEARTQLAAAAGRERALATENEMLRSHIRASEAMLRRVRLVLTKDDVRGSADAELSPPSAVAPPVDKGDGESFDEAEAEPVPCIPVEVLSPNLQKQLVTIPLPLRVQERVRQASAKKRGALPLGRAPAAAPAERHREDSDVAKLPQLDPARQPVPPQRAADSRHRGRRPKASAKEDEVQLPQIALPTKPASFNKLKYEVLLDDASHQLLRVDEYKTQRRRQLEARLDAPE</sequence>
<feature type="region of interest" description="Disordered" evidence="3">
    <location>
        <begin position="507"/>
        <end position="579"/>
    </location>
</feature>
<dbReference type="PANTHER" id="PTHR24115:SF1004">
    <property type="entry name" value="KINESIN-LIKE PROTEIN KIF15"/>
    <property type="match status" value="1"/>
</dbReference>
<dbReference type="InterPro" id="IPR027417">
    <property type="entry name" value="P-loop_NTPase"/>
</dbReference>
<evidence type="ECO:0000256" key="2">
    <source>
        <dbReference type="SAM" id="Coils"/>
    </source>
</evidence>
<dbReference type="InterPro" id="IPR027640">
    <property type="entry name" value="Kinesin-like_fam"/>
</dbReference>
<dbReference type="Gene3D" id="3.40.850.10">
    <property type="entry name" value="Kinesin motor domain"/>
    <property type="match status" value="1"/>
</dbReference>
<organism evidence="5 6">
    <name type="scientific">Achlya hypogyna</name>
    <name type="common">Oomycete</name>
    <name type="synonym">Protoachlya hypogyna</name>
    <dbReference type="NCBI Taxonomy" id="1202772"/>
    <lineage>
        <taxon>Eukaryota</taxon>
        <taxon>Sar</taxon>
        <taxon>Stramenopiles</taxon>
        <taxon>Oomycota</taxon>
        <taxon>Saprolegniomycetes</taxon>
        <taxon>Saprolegniales</taxon>
        <taxon>Achlyaceae</taxon>
        <taxon>Achlya</taxon>
    </lineage>
</organism>
<evidence type="ECO:0000313" key="6">
    <source>
        <dbReference type="Proteomes" id="UP000243579"/>
    </source>
</evidence>
<keyword evidence="6" id="KW-1185">Reference proteome</keyword>
<dbReference type="STRING" id="1202772.A0A1V9ZEH4"/>
<dbReference type="SUPFAM" id="SSF52540">
    <property type="entry name" value="P-loop containing nucleoside triphosphate hydrolases"/>
    <property type="match status" value="1"/>
</dbReference>
<dbReference type="EMBL" id="JNBR01000145">
    <property type="protein sequence ID" value="OQR96404.1"/>
    <property type="molecule type" value="Genomic_DNA"/>
</dbReference>
<evidence type="ECO:0000256" key="3">
    <source>
        <dbReference type="SAM" id="MobiDB-lite"/>
    </source>
</evidence>
<dbReference type="PROSITE" id="PS50067">
    <property type="entry name" value="KINESIN_MOTOR_2"/>
    <property type="match status" value="1"/>
</dbReference>
<accession>A0A1V9ZEH4</accession>
<evidence type="ECO:0000259" key="4">
    <source>
        <dbReference type="PROSITE" id="PS50067"/>
    </source>
</evidence>
<dbReference type="GO" id="GO:0005871">
    <property type="term" value="C:kinesin complex"/>
    <property type="evidence" value="ECO:0007669"/>
    <property type="project" value="TreeGrafter"/>
</dbReference>
<dbReference type="PANTHER" id="PTHR24115">
    <property type="entry name" value="KINESIN-RELATED"/>
    <property type="match status" value="1"/>
</dbReference>
<feature type="compositionally biased region" description="Low complexity" evidence="3">
    <location>
        <begin position="514"/>
        <end position="525"/>
    </location>
</feature>
<keyword evidence="1" id="KW-0547">Nucleotide-binding</keyword>
<proteinExistence type="inferred from homology"/>
<dbReference type="GO" id="GO:0005874">
    <property type="term" value="C:microtubule"/>
    <property type="evidence" value="ECO:0007669"/>
    <property type="project" value="TreeGrafter"/>
</dbReference>
<dbReference type="OrthoDB" id="166620at2759"/>
<feature type="region of interest" description="Disordered" evidence="3">
    <location>
        <begin position="443"/>
        <end position="471"/>
    </location>
</feature>
<dbReference type="AlphaFoldDB" id="A0A1V9ZEH4"/>
<feature type="domain" description="Kinesin motor" evidence="4">
    <location>
        <begin position="6"/>
        <end position="361"/>
    </location>
</feature>
<dbReference type="GO" id="GO:0016887">
    <property type="term" value="F:ATP hydrolysis activity"/>
    <property type="evidence" value="ECO:0007669"/>
    <property type="project" value="TreeGrafter"/>
</dbReference>
<name>A0A1V9ZEH4_ACHHY</name>
<gene>
    <name evidence="5" type="ORF">ACHHYP_15827</name>
</gene>
<comment type="similarity">
    <text evidence="1">Belongs to the TRAFAC class myosin-kinesin ATPase superfamily. Kinesin family.</text>
</comment>
<dbReference type="GO" id="GO:0003777">
    <property type="term" value="F:microtubule motor activity"/>
    <property type="evidence" value="ECO:0007669"/>
    <property type="project" value="InterPro"/>
</dbReference>
<dbReference type="PRINTS" id="PR00380">
    <property type="entry name" value="KINESINHEAVY"/>
</dbReference>
<dbReference type="InterPro" id="IPR036961">
    <property type="entry name" value="Kinesin_motor_dom_sf"/>
</dbReference>
<keyword evidence="2" id="KW-0175">Coiled coil</keyword>
<evidence type="ECO:0000313" key="5">
    <source>
        <dbReference type="EMBL" id="OQR96404.1"/>
    </source>
</evidence>
<keyword evidence="1" id="KW-0505">Motor protein</keyword>
<reference evidence="5 6" key="1">
    <citation type="journal article" date="2014" name="Genome Biol. Evol.">
        <title>The secreted proteins of Achlya hypogyna and Thraustotheca clavata identify the ancestral oomycete secretome and reveal gene acquisitions by horizontal gene transfer.</title>
        <authorList>
            <person name="Misner I."/>
            <person name="Blouin N."/>
            <person name="Leonard G."/>
            <person name="Richards T.A."/>
            <person name="Lane C.E."/>
        </authorList>
    </citation>
    <scope>NUCLEOTIDE SEQUENCE [LARGE SCALE GENOMIC DNA]</scope>
    <source>
        <strain evidence="5 6">ATCC 48635</strain>
    </source>
</reference>
<dbReference type="InterPro" id="IPR001752">
    <property type="entry name" value="Kinesin_motor_dom"/>
</dbReference>
<dbReference type="GO" id="GO:0008017">
    <property type="term" value="F:microtubule binding"/>
    <property type="evidence" value="ECO:0007669"/>
    <property type="project" value="InterPro"/>
</dbReference>
<dbReference type="GO" id="GO:0005524">
    <property type="term" value="F:ATP binding"/>
    <property type="evidence" value="ECO:0007669"/>
    <property type="project" value="UniProtKB-UniRule"/>
</dbReference>
<protein>
    <recommendedName>
        <fullName evidence="4">Kinesin motor domain-containing protein</fullName>
    </recommendedName>
</protein>
<dbReference type="SMART" id="SM00129">
    <property type="entry name" value="KISc"/>
    <property type="match status" value="1"/>
</dbReference>
<keyword evidence="1" id="KW-0067">ATP-binding</keyword>
<dbReference type="Pfam" id="PF00225">
    <property type="entry name" value="Kinesin"/>
    <property type="match status" value="1"/>
</dbReference>
<dbReference type="Proteomes" id="UP000243579">
    <property type="component" value="Unassembled WGS sequence"/>
</dbReference>
<feature type="binding site" evidence="1">
    <location>
        <begin position="94"/>
        <end position="101"/>
    </location>
    <ligand>
        <name>ATP</name>
        <dbReference type="ChEBI" id="CHEBI:30616"/>
    </ligand>
</feature>
<comment type="caution">
    <text evidence="5">The sequence shown here is derived from an EMBL/GenBank/DDBJ whole genome shotgun (WGS) entry which is preliminary data.</text>
</comment>
<feature type="coiled-coil region" evidence="2">
    <location>
        <begin position="380"/>
        <end position="407"/>
    </location>
</feature>
<dbReference type="GO" id="GO:0007018">
    <property type="term" value="P:microtubule-based movement"/>
    <property type="evidence" value="ECO:0007669"/>
    <property type="project" value="InterPro"/>
</dbReference>